<keyword evidence="6" id="KW-0808">Transferase</keyword>
<keyword evidence="3 5" id="KW-1133">Transmembrane helix</keyword>
<organism evidence="6 7">
    <name type="scientific">Nitrosococcus watsoni (strain C-113)</name>
    <dbReference type="NCBI Taxonomy" id="105559"/>
    <lineage>
        <taxon>Bacteria</taxon>
        <taxon>Pseudomonadati</taxon>
        <taxon>Pseudomonadota</taxon>
        <taxon>Gammaproteobacteria</taxon>
        <taxon>Chromatiales</taxon>
        <taxon>Chromatiaceae</taxon>
        <taxon>Nitrosococcus</taxon>
    </lineage>
</organism>
<protein>
    <submittedName>
        <fullName evidence="6">S-isoprenylcysteine methyltransferase-like protein</fullName>
    </submittedName>
</protein>
<evidence type="ECO:0000256" key="5">
    <source>
        <dbReference type="SAM" id="Phobius"/>
    </source>
</evidence>
<dbReference type="GO" id="GO:0032259">
    <property type="term" value="P:methylation"/>
    <property type="evidence" value="ECO:0007669"/>
    <property type="project" value="UniProtKB-KW"/>
</dbReference>
<comment type="subcellular location">
    <subcellularLocation>
        <location evidence="1">Endomembrane system</location>
        <topology evidence="1">Multi-pass membrane protein</topology>
    </subcellularLocation>
</comment>
<dbReference type="eggNOG" id="COG2020">
    <property type="taxonomic scope" value="Bacteria"/>
</dbReference>
<evidence type="ECO:0000256" key="2">
    <source>
        <dbReference type="ARBA" id="ARBA00022692"/>
    </source>
</evidence>
<dbReference type="InterPro" id="IPR007318">
    <property type="entry name" value="Phopholipid_MeTrfase"/>
</dbReference>
<evidence type="ECO:0000256" key="4">
    <source>
        <dbReference type="ARBA" id="ARBA00023136"/>
    </source>
</evidence>
<dbReference type="EMBL" id="CP002086">
    <property type="protein sequence ID" value="ADJ27241.1"/>
    <property type="molecule type" value="Genomic_DNA"/>
</dbReference>
<feature type="transmembrane region" description="Helical" evidence="5">
    <location>
        <begin position="217"/>
        <end position="239"/>
    </location>
</feature>
<evidence type="ECO:0000256" key="1">
    <source>
        <dbReference type="ARBA" id="ARBA00004127"/>
    </source>
</evidence>
<accession>D8K9F2</accession>
<dbReference type="PANTHER" id="PTHR12714">
    <property type="entry name" value="PROTEIN-S ISOPRENYLCYSTEINE O-METHYLTRANSFERASE"/>
    <property type="match status" value="1"/>
</dbReference>
<feature type="transmembrane region" description="Helical" evidence="5">
    <location>
        <begin position="120"/>
        <end position="139"/>
    </location>
</feature>
<dbReference type="Pfam" id="PF04191">
    <property type="entry name" value="PEMT"/>
    <property type="match status" value="1"/>
</dbReference>
<dbReference type="Gene3D" id="1.20.120.1630">
    <property type="match status" value="1"/>
</dbReference>
<feature type="transmembrane region" description="Helical" evidence="5">
    <location>
        <begin position="21"/>
        <end position="40"/>
    </location>
</feature>
<sequence length="250" mass="28353">MKLSCQSSLIHYGNFLFKYRNIVFPLVLVVLLFGFRPLPLSDNTSYSLGTSMLGFFISAMGEGIRVAVIGLAYIKRGGLNKRVHADTLVQEGIFAHCRNPLYLGNLLILFGLFLIHNNPWVYFLGLGFFLTAYTAIVMAEEAYLEAKFGADYQSYCRRVNRWLPRLRGLGKTLGSMQFNWRRVIAKDYASAYSWMVLALLIMGYKALLFPLTEQAALWLKELGILFILLTTVFIIARYLKKSGCLAEKKG</sequence>
<dbReference type="OrthoDB" id="9811969at2"/>
<dbReference type="GO" id="GO:0012505">
    <property type="term" value="C:endomembrane system"/>
    <property type="evidence" value="ECO:0007669"/>
    <property type="project" value="UniProtKB-SubCell"/>
</dbReference>
<dbReference type="RefSeq" id="WP_013219352.1">
    <property type="nucleotide sequence ID" value="NC_014315.1"/>
</dbReference>
<dbReference type="KEGG" id="nwa:Nwat_0271"/>
<gene>
    <name evidence="6" type="ordered locus">Nwat_0271</name>
</gene>
<keyword evidence="6" id="KW-0489">Methyltransferase</keyword>
<dbReference type="GO" id="GO:0008168">
    <property type="term" value="F:methyltransferase activity"/>
    <property type="evidence" value="ECO:0007669"/>
    <property type="project" value="UniProtKB-KW"/>
</dbReference>
<reference evidence="6 7" key="1">
    <citation type="submission" date="2010-06" db="EMBL/GenBank/DDBJ databases">
        <title>Complete sequence of chromosome of Nitrosococcus watsoni C-113.</title>
        <authorList>
            <consortium name="US DOE Joint Genome Institute"/>
            <person name="Lucas S."/>
            <person name="Copeland A."/>
            <person name="Lapidus A."/>
            <person name="Cheng J.-F."/>
            <person name="Bruce D."/>
            <person name="Goodwin L."/>
            <person name="Pitluck S."/>
            <person name="Malfatti S.A."/>
            <person name="Chain P.S.G."/>
            <person name="Land M."/>
            <person name="Hauser L."/>
            <person name="Kyrpides N."/>
            <person name="Ivanova N."/>
            <person name="Cambell M.A."/>
            <person name="Heidelberg J.F."/>
            <person name="Klotz M.G."/>
            <person name="Woyke T."/>
        </authorList>
    </citation>
    <scope>NUCLEOTIDE SEQUENCE [LARGE SCALE GENOMIC DNA]</scope>
    <source>
        <strain evidence="6 7">C-113</strain>
    </source>
</reference>
<keyword evidence="4 5" id="KW-0472">Membrane</keyword>
<dbReference type="Proteomes" id="UP000000393">
    <property type="component" value="Chromosome"/>
</dbReference>
<dbReference type="HOGENOM" id="CLU_097928_0_0_6"/>
<proteinExistence type="predicted"/>
<dbReference type="AlphaFoldDB" id="D8K9F2"/>
<keyword evidence="2 5" id="KW-0812">Transmembrane</keyword>
<feature type="transmembrane region" description="Helical" evidence="5">
    <location>
        <begin position="95"/>
        <end position="114"/>
    </location>
</feature>
<name>D8K9F2_NITWC</name>
<feature type="transmembrane region" description="Helical" evidence="5">
    <location>
        <begin position="52"/>
        <end position="74"/>
    </location>
</feature>
<keyword evidence="7" id="KW-1185">Reference proteome</keyword>
<evidence type="ECO:0000313" key="7">
    <source>
        <dbReference type="Proteomes" id="UP000000393"/>
    </source>
</evidence>
<evidence type="ECO:0000256" key="3">
    <source>
        <dbReference type="ARBA" id="ARBA00022989"/>
    </source>
</evidence>
<feature type="transmembrane region" description="Helical" evidence="5">
    <location>
        <begin position="191"/>
        <end position="211"/>
    </location>
</feature>
<dbReference type="PANTHER" id="PTHR12714:SF9">
    <property type="entry name" value="PROTEIN-S-ISOPRENYLCYSTEINE O-METHYLTRANSFERASE"/>
    <property type="match status" value="1"/>
</dbReference>
<dbReference type="STRING" id="105559.Nwat_0271"/>
<evidence type="ECO:0000313" key="6">
    <source>
        <dbReference type="EMBL" id="ADJ27241.1"/>
    </source>
</evidence>